<protein>
    <submittedName>
        <fullName evidence="2">Uncharacterized protein</fullName>
    </submittedName>
</protein>
<feature type="compositionally biased region" description="Basic and acidic residues" evidence="1">
    <location>
        <begin position="55"/>
        <end position="64"/>
    </location>
</feature>
<evidence type="ECO:0000313" key="2">
    <source>
        <dbReference type="EMBL" id="CAL1360500.1"/>
    </source>
</evidence>
<gene>
    <name evidence="2" type="ORF">LTRI10_LOCUS7934</name>
</gene>
<dbReference type="EMBL" id="OZ034814">
    <property type="protein sequence ID" value="CAL1360500.1"/>
    <property type="molecule type" value="Genomic_DNA"/>
</dbReference>
<organism evidence="2 3">
    <name type="scientific">Linum trigynum</name>
    <dbReference type="NCBI Taxonomy" id="586398"/>
    <lineage>
        <taxon>Eukaryota</taxon>
        <taxon>Viridiplantae</taxon>
        <taxon>Streptophyta</taxon>
        <taxon>Embryophyta</taxon>
        <taxon>Tracheophyta</taxon>
        <taxon>Spermatophyta</taxon>
        <taxon>Magnoliopsida</taxon>
        <taxon>eudicotyledons</taxon>
        <taxon>Gunneridae</taxon>
        <taxon>Pentapetalae</taxon>
        <taxon>rosids</taxon>
        <taxon>fabids</taxon>
        <taxon>Malpighiales</taxon>
        <taxon>Linaceae</taxon>
        <taxon>Linum</taxon>
    </lineage>
</organism>
<proteinExistence type="predicted"/>
<sequence length="129" mass="13729">MLSSWHRVVVGKLGGSTSKSGALVVNARMQTLSIHGRTPSAGPADLLAQGGPGQRRKDASREEGELPLPEELASKRIREAGTDSRNVVEGSARVEETSPNWPSRIYEFLRLELSQAGLPPDCSVSSGGH</sequence>
<dbReference type="AlphaFoldDB" id="A0AAV2CXE6"/>
<evidence type="ECO:0000256" key="1">
    <source>
        <dbReference type="SAM" id="MobiDB-lite"/>
    </source>
</evidence>
<dbReference type="Proteomes" id="UP001497516">
    <property type="component" value="Chromosome 10"/>
</dbReference>
<feature type="region of interest" description="Disordered" evidence="1">
    <location>
        <begin position="34"/>
        <end position="99"/>
    </location>
</feature>
<evidence type="ECO:0000313" key="3">
    <source>
        <dbReference type="Proteomes" id="UP001497516"/>
    </source>
</evidence>
<feature type="compositionally biased region" description="Basic and acidic residues" evidence="1">
    <location>
        <begin position="72"/>
        <end position="82"/>
    </location>
</feature>
<accession>A0AAV2CXE6</accession>
<name>A0AAV2CXE6_9ROSI</name>
<keyword evidence="3" id="KW-1185">Reference proteome</keyword>
<reference evidence="2 3" key="1">
    <citation type="submission" date="2024-04" db="EMBL/GenBank/DDBJ databases">
        <authorList>
            <person name="Fracassetti M."/>
        </authorList>
    </citation>
    <scope>NUCLEOTIDE SEQUENCE [LARGE SCALE GENOMIC DNA]</scope>
</reference>